<dbReference type="SUPFAM" id="SSF56322">
    <property type="entry name" value="ADC synthase"/>
    <property type="match status" value="1"/>
</dbReference>
<organism evidence="2 3">
    <name type="scientific">Flavobacterium erciyesense</name>
    <dbReference type="NCBI Taxonomy" id="2825842"/>
    <lineage>
        <taxon>Bacteria</taxon>
        <taxon>Pseudomonadati</taxon>
        <taxon>Bacteroidota</taxon>
        <taxon>Flavobacteriia</taxon>
        <taxon>Flavobacteriales</taxon>
        <taxon>Flavobacteriaceae</taxon>
        <taxon>Flavobacterium</taxon>
    </lineage>
</organism>
<dbReference type="EMBL" id="JAGPXB010000003">
    <property type="protein sequence ID" value="MBQ0907959.1"/>
    <property type="molecule type" value="Genomic_DNA"/>
</dbReference>
<proteinExistence type="predicted"/>
<dbReference type="Proteomes" id="UP000679008">
    <property type="component" value="Unassembled WGS sequence"/>
</dbReference>
<keyword evidence="3" id="KW-1185">Reference proteome</keyword>
<dbReference type="PANTHER" id="PTHR42839">
    <property type="entry name" value="ISOCHORISMATE SYNTHASE ENTC"/>
    <property type="match status" value="1"/>
</dbReference>
<dbReference type="Pfam" id="PF00425">
    <property type="entry name" value="Chorismate_bind"/>
    <property type="match status" value="1"/>
</dbReference>
<evidence type="ECO:0000313" key="3">
    <source>
        <dbReference type="Proteomes" id="UP000679008"/>
    </source>
</evidence>
<feature type="domain" description="Chorismate-utilising enzyme C-terminal" evidence="1">
    <location>
        <begin position="95"/>
        <end position="354"/>
    </location>
</feature>
<sequence length="363" mass="40905">MENLLRRAQQQRQANLPFVLYHKPQSDEVIGFFQKDNHLYQVADFTESGFVFASFDGSKKYLIPEIAAEVLAAPFVSKTINSKGSHFSMVSEQDEEFFQNLVHAGVTEIREGVLEKVVLSRTEIISVNDFNLLEVFEKLINLYPATCVYCFYHPQVGLWMGATPEQLLQIRGTTFETIALAGTQKATGVEVISWGLKEQEEQQFVTDFLVAKLKPVAENLVVTPPFSIQAGEIWHIKTVVSGQLGPATKIQDLVNLLHPTPAVCGLPTTAAKQFIVENENYDRQFYTGFLGELNVTFGEERKDSDLFVNLRCMQIDIQQGVQQDKLDVQVQLYMGCGVTKDSNPEKEWEESVNKSSTMKKVFS</sequence>
<dbReference type="InterPro" id="IPR005801">
    <property type="entry name" value="ADC_synthase"/>
</dbReference>
<gene>
    <name evidence="2" type="ORF">KBJ98_04515</name>
</gene>
<dbReference type="Gene3D" id="3.60.120.10">
    <property type="entry name" value="Anthranilate synthase"/>
    <property type="match status" value="1"/>
</dbReference>
<evidence type="ECO:0000259" key="1">
    <source>
        <dbReference type="Pfam" id="PF00425"/>
    </source>
</evidence>
<dbReference type="PANTHER" id="PTHR42839:SF2">
    <property type="entry name" value="ISOCHORISMATE SYNTHASE ENTC"/>
    <property type="match status" value="1"/>
</dbReference>
<comment type="caution">
    <text evidence="2">The sequence shown here is derived from an EMBL/GenBank/DDBJ whole genome shotgun (WGS) entry which is preliminary data.</text>
</comment>
<accession>A0ABS5D1R4</accession>
<protein>
    <submittedName>
        <fullName evidence="2">Chorismate-binding protein</fullName>
    </submittedName>
</protein>
<dbReference type="RefSeq" id="WP_210788462.1">
    <property type="nucleotide sequence ID" value="NZ_JAGPXB010000003.1"/>
</dbReference>
<name>A0ABS5D1R4_9FLAO</name>
<dbReference type="InterPro" id="IPR015890">
    <property type="entry name" value="Chorismate_C"/>
</dbReference>
<evidence type="ECO:0000313" key="2">
    <source>
        <dbReference type="EMBL" id="MBQ0907959.1"/>
    </source>
</evidence>
<reference evidence="2 3" key="1">
    <citation type="submission" date="2021-04" db="EMBL/GenBank/DDBJ databases">
        <title>Description of novel Flavobacterium sp. F-328.</title>
        <authorList>
            <person name="Saticioglu I.B."/>
        </authorList>
    </citation>
    <scope>NUCLEOTIDE SEQUENCE [LARGE SCALE GENOMIC DNA]</scope>
    <source>
        <strain evidence="2 3">F-328</strain>
    </source>
</reference>